<proteinExistence type="predicted"/>
<reference evidence="1 2" key="1">
    <citation type="submission" date="2018-01" db="EMBL/GenBank/DDBJ databases">
        <title>Comparison of the Chinese Bamboo Partridge and Red Junglefowl genome sequences highlights the importance of demography in genome evolution.</title>
        <authorList>
            <person name="Tiley G.P."/>
            <person name="Kimball R.T."/>
            <person name="Braun E.L."/>
            <person name="Burleigh J.G."/>
        </authorList>
    </citation>
    <scope>NUCLEOTIDE SEQUENCE [LARGE SCALE GENOMIC DNA]</scope>
    <source>
        <strain evidence="1">RTK389</strain>
        <tissue evidence="1">Blood</tissue>
    </source>
</reference>
<dbReference type="AlphaFoldDB" id="A0A2P4SXN1"/>
<sequence>MGHPLPLPLLWLTSSYHQLVELGSSAN</sequence>
<comment type="caution">
    <text evidence="1">The sequence shown here is derived from an EMBL/GenBank/DDBJ whole genome shotgun (WGS) entry which is preliminary data.</text>
</comment>
<gene>
    <name evidence="1" type="ORF">CIB84_007411</name>
</gene>
<keyword evidence="2" id="KW-1185">Reference proteome</keyword>
<evidence type="ECO:0000313" key="2">
    <source>
        <dbReference type="Proteomes" id="UP000237246"/>
    </source>
</evidence>
<name>A0A2P4SXN1_BAMTH</name>
<protein>
    <submittedName>
        <fullName evidence="1">Uncharacterized protein</fullName>
    </submittedName>
</protein>
<dbReference type="EMBL" id="PPHD01017741">
    <property type="protein sequence ID" value="POI28839.1"/>
    <property type="molecule type" value="Genomic_DNA"/>
</dbReference>
<dbReference type="Proteomes" id="UP000237246">
    <property type="component" value="Unassembled WGS sequence"/>
</dbReference>
<organism evidence="1 2">
    <name type="scientific">Bambusicola thoracicus</name>
    <name type="common">Chinese bamboo-partridge</name>
    <name type="synonym">Perdix thoracica</name>
    <dbReference type="NCBI Taxonomy" id="9083"/>
    <lineage>
        <taxon>Eukaryota</taxon>
        <taxon>Metazoa</taxon>
        <taxon>Chordata</taxon>
        <taxon>Craniata</taxon>
        <taxon>Vertebrata</taxon>
        <taxon>Euteleostomi</taxon>
        <taxon>Archelosauria</taxon>
        <taxon>Archosauria</taxon>
        <taxon>Dinosauria</taxon>
        <taxon>Saurischia</taxon>
        <taxon>Theropoda</taxon>
        <taxon>Coelurosauria</taxon>
        <taxon>Aves</taxon>
        <taxon>Neognathae</taxon>
        <taxon>Galloanserae</taxon>
        <taxon>Galliformes</taxon>
        <taxon>Phasianidae</taxon>
        <taxon>Perdicinae</taxon>
        <taxon>Bambusicola</taxon>
    </lineage>
</organism>
<evidence type="ECO:0000313" key="1">
    <source>
        <dbReference type="EMBL" id="POI28839.1"/>
    </source>
</evidence>
<accession>A0A2P4SXN1</accession>